<dbReference type="AlphaFoldDB" id="A0A1G2RY62"/>
<evidence type="ECO:0000313" key="1">
    <source>
        <dbReference type="EMBL" id="OHA77777.1"/>
    </source>
</evidence>
<name>A0A1G2RY62_9BACT</name>
<dbReference type="EMBL" id="MHUL01000003">
    <property type="protein sequence ID" value="OHA77777.1"/>
    <property type="molecule type" value="Genomic_DNA"/>
</dbReference>
<evidence type="ECO:0000313" key="2">
    <source>
        <dbReference type="Proteomes" id="UP000178222"/>
    </source>
</evidence>
<accession>A0A1G2RY62</accession>
<sequence>MAKNFDVKDAVVVPKEEIQKRGGVVVLSLKEYKKLCEQAVPTYYLSGKEAEEVDELFREGMREYKAGKTTRIRSLSDLD</sequence>
<reference evidence="1 2" key="1">
    <citation type="journal article" date="2016" name="Nat. Commun.">
        <title>Thousands of microbial genomes shed light on interconnected biogeochemical processes in an aquifer system.</title>
        <authorList>
            <person name="Anantharaman K."/>
            <person name="Brown C.T."/>
            <person name="Hug L.A."/>
            <person name="Sharon I."/>
            <person name="Castelle C.J."/>
            <person name="Probst A.J."/>
            <person name="Thomas B.C."/>
            <person name="Singh A."/>
            <person name="Wilkins M.J."/>
            <person name="Karaoz U."/>
            <person name="Brodie E.L."/>
            <person name="Williams K.H."/>
            <person name="Hubbard S.S."/>
            <person name="Banfield J.F."/>
        </authorList>
    </citation>
    <scope>NUCLEOTIDE SEQUENCE [LARGE SCALE GENOMIC DNA]</scope>
</reference>
<organism evidence="1 2">
    <name type="scientific">Candidatus Wildermuthbacteria bacterium RIFCSPLOWO2_02_FULL_47_9c</name>
    <dbReference type="NCBI Taxonomy" id="1802466"/>
    <lineage>
        <taxon>Bacteria</taxon>
        <taxon>Candidatus Wildermuthiibacteriota</taxon>
    </lineage>
</organism>
<comment type="caution">
    <text evidence="1">The sequence shown here is derived from an EMBL/GenBank/DDBJ whole genome shotgun (WGS) entry which is preliminary data.</text>
</comment>
<gene>
    <name evidence="1" type="ORF">A3J30_03190</name>
</gene>
<dbReference type="Proteomes" id="UP000178222">
    <property type="component" value="Unassembled WGS sequence"/>
</dbReference>
<proteinExistence type="predicted"/>
<protein>
    <recommendedName>
        <fullName evidence="3">Antitoxin</fullName>
    </recommendedName>
</protein>
<evidence type="ECO:0008006" key="3">
    <source>
        <dbReference type="Google" id="ProtNLM"/>
    </source>
</evidence>